<dbReference type="GO" id="GO:0006164">
    <property type="term" value="P:purine nucleotide biosynthetic process"/>
    <property type="evidence" value="ECO:0007669"/>
    <property type="project" value="UniProtKB-KW"/>
</dbReference>
<dbReference type="Gene3D" id="3.40.50.20">
    <property type="match status" value="1"/>
</dbReference>
<keyword evidence="8" id="KW-1185">Reference proteome</keyword>
<evidence type="ECO:0000256" key="1">
    <source>
        <dbReference type="ARBA" id="ARBA00022741"/>
    </source>
</evidence>
<dbReference type="PANTHER" id="PTHR11609:SF5">
    <property type="entry name" value="PHOSPHORIBOSYLAMINOIMIDAZOLE CARBOXYLASE"/>
    <property type="match status" value="1"/>
</dbReference>
<protein>
    <submittedName>
        <fullName evidence="7">Phosphoribosylaminoimidazole carboxylase ATPase subunit</fullName>
        <ecNumber evidence="7">4.1.1.21</ecNumber>
    </submittedName>
</protein>
<dbReference type="InterPro" id="IPR054350">
    <property type="entry name" value="PurT/PurK_preATP-grasp"/>
</dbReference>
<dbReference type="EMBL" id="AENN01000015">
    <property type="protein sequence ID" value="EFR31111.1"/>
    <property type="molecule type" value="Genomic_DNA"/>
</dbReference>
<dbReference type="InterPro" id="IPR013815">
    <property type="entry name" value="ATP_grasp_subdomain_1"/>
</dbReference>
<dbReference type="GO" id="GO:0004638">
    <property type="term" value="F:phosphoribosylaminoimidazole carboxylase activity"/>
    <property type="evidence" value="ECO:0007669"/>
    <property type="project" value="UniProtKB-EC"/>
</dbReference>
<dbReference type="InterPro" id="IPR003135">
    <property type="entry name" value="ATP-grasp_carboxylate-amine"/>
</dbReference>
<dbReference type="EC" id="4.1.1.21" evidence="7"/>
<dbReference type="Pfam" id="PF02222">
    <property type="entry name" value="ATP-grasp"/>
    <property type="match status" value="1"/>
</dbReference>
<keyword evidence="2" id="KW-0658">Purine biosynthesis</keyword>
<evidence type="ECO:0000313" key="7">
    <source>
        <dbReference type="EMBL" id="EFR31111.1"/>
    </source>
</evidence>
<dbReference type="GO" id="GO:0005524">
    <property type="term" value="F:ATP binding"/>
    <property type="evidence" value="ECO:0007669"/>
    <property type="project" value="UniProtKB-UniRule"/>
</dbReference>
<keyword evidence="7" id="KW-0456">Lyase</keyword>
<proteinExistence type="predicted"/>
<keyword evidence="3 5" id="KW-0067">ATP-binding</keyword>
<dbReference type="STRING" id="908337.HMPREF9257_1526"/>
<dbReference type="PROSITE" id="PS50975">
    <property type="entry name" value="ATP_GRASP"/>
    <property type="match status" value="1"/>
</dbReference>
<dbReference type="Gene3D" id="3.30.470.20">
    <property type="entry name" value="ATP-grasp fold, B domain"/>
    <property type="match status" value="1"/>
</dbReference>
<feature type="domain" description="ATP-grasp" evidence="6">
    <location>
        <begin position="111"/>
        <end position="299"/>
    </location>
</feature>
<accession>E4KPN8</accession>
<dbReference type="OrthoDB" id="9804625at2"/>
<dbReference type="eggNOG" id="COG0026">
    <property type="taxonomic scope" value="Bacteria"/>
</dbReference>
<dbReference type="SUPFAM" id="SSF56059">
    <property type="entry name" value="Glutathione synthetase ATP-binding domain-like"/>
    <property type="match status" value="1"/>
</dbReference>
<evidence type="ECO:0000256" key="2">
    <source>
        <dbReference type="ARBA" id="ARBA00022755"/>
    </source>
</evidence>
<dbReference type="PANTHER" id="PTHR11609">
    <property type="entry name" value="PURINE BIOSYNTHESIS PROTEIN 6/7, PUR6/7"/>
    <property type="match status" value="1"/>
</dbReference>
<dbReference type="Gene3D" id="3.30.1490.20">
    <property type="entry name" value="ATP-grasp fold, A domain"/>
    <property type="match status" value="1"/>
</dbReference>
<comment type="pathway">
    <text evidence="4">Purine metabolism.</text>
</comment>
<comment type="caution">
    <text evidence="7">The sequence shown here is derived from an EMBL/GenBank/DDBJ whole genome shotgun (WGS) entry which is preliminary data.</text>
</comment>
<dbReference type="GO" id="GO:0005829">
    <property type="term" value="C:cytosol"/>
    <property type="evidence" value="ECO:0007669"/>
    <property type="project" value="TreeGrafter"/>
</dbReference>
<name>E4KPN8_9LACT</name>
<evidence type="ECO:0000256" key="3">
    <source>
        <dbReference type="ARBA" id="ARBA00022840"/>
    </source>
</evidence>
<sequence>MTRDFYPGQTIGIIGASIPSALLAQAAGRLGYRVASLVLEDVNPVRQFASWQTVAESYNDQALTYFAERVDLVMVELGLLSNRSFQLLNKLTEVTLSDDLIAITTDRLIEKAYLDNHQCLVAPYSLVTNIEDIKEAVEYLGFPCVLKASQRNVAQADDNLILYSTEDYSAAQAKLEIGTCILEAWIPVEHKASLTIVRNQQGETLLYPIFEEVSQGDVSGSQVRFPVSLPAFIQEEIERIGFELAQKLSLVGATTLKVFITSADVIYVNGATIGLGQEAIFTLGTTSMDQFQATVRASLGLPLPELRIMAKAAISIPLNQLNQEQVLTQYRLRNDWHFALFNPMGSDPDKLSGYVVVTGDSLASCERQIEITELMA</sequence>
<evidence type="ECO:0000256" key="4">
    <source>
        <dbReference type="ARBA" id="ARBA00025704"/>
    </source>
</evidence>
<dbReference type="Proteomes" id="UP000005990">
    <property type="component" value="Unassembled WGS sequence"/>
</dbReference>
<evidence type="ECO:0000256" key="5">
    <source>
        <dbReference type="PROSITE-ProRule" id="PRU00409"/>
    </source>
</evidence>
<gene>
    <name evidence="7" type="ORF">HMPREF9257_1526</name>
</gene>
<keyword evidence="1 5" id="KW-0547">Nucleotide-binding</keyword>
<reference evidence="7 8" key="1">
    <citation type="submission" date="2010-10" db="EMBL/GenBank/DDBJ databases">
        <authorList>
            <person name="Durkin A.S."/>
            <person name="Madupu R."/>
            <person name="Torralba M."/>
            <person name="Gillis M."/>
            <person name="Methe B."/>
            <person name="Sutton G."/>
            <person name="Nelson K.E."/>
        </authorList>
    </citation>
    <scope>NUCLEOTIDE SEQUENCE [LARGE SCALE GENOMIC DNA]</scope>
    <source>
        <strain evidence="7 8">ACS-139-V-Col8</strain>
    </source>
</reference>
<dbReference type="InterPro" id="IPR011761">
    <property type="entry name" value="ATP-grasp"/>
</dbReference>
<dbReference type="GO" id="GO:0046872">
    <property type="term" value="F:metal ion binding"/>
    <property type="evidence" value="ECO:0007669"/>
    <property type="project" value="InterPro"/>
</dbReference>
<dbReference type="Pfam" id="PF22660">
    <property type="entry name" value="RS_preATP-grasp-like"/>
    <property type="match status" value="1"/>
</dbReference>
<dbReference type="RefSeq" id="WP_006418314.1">
    <property type="nucleotide sequence ID" value="NZ_AENN01000015.1"/>
</dbReference>
<organism evidence="7 8">
    <name type="scientific">Eremococcus coleocola ACS-139-V-Col8</name>
    <dbReference type="NCBI Taxonomy" id="908337"/>
    <lineage>
        <taxon>Bacteria</taxon>
        <taxon>Bacillati</taxon>
        <taxon>Bacillota</taxon>
        <taxon>Bacilli</taxon>
        <taxon>Lactobacillales</taxon>
        <taxon>Aerococcaceae</taxon>
        <taxon>Eremococcus</taxon>
    </lineage>
</organism>
<evidence type="ECO:0000259" key="6">
    <source>
        <dbReference type="PROSITE" id="PS50975"/>
    </source>
</evidence>
<evidence type="ECO:0000313" key="8">
    <source>
        <dbReference type="Proteomes" id="UP000005990"/>
    </source>
</evidence>
<dbReference type="AlphaFoldDB" id="E4KPN8"/>